<dbReference type="STRING" id="868864.Dester_0350"/>
<evidence type="ECO:0000313" key="4">
    <source>
        <dbReference type="Proteomes" id="UP000007102"/>
    </source>
</evidence>
<dbReference type="Proteomes" id="UP000007102">
    <property type="component" value="Chromosome"/>
</dbReference>
<keyword evidence="4" id="KW-1185">Reference proteome</keyword>
<keyword evidence="1 2" id="KW-0732">Signal</keyword>
<dbReference type="PANTHER" id="PTHR35038:SF8">
    <property type="entry name" value="C-TYPE POLYHEME CYTOCHROME OMCC"/>
    <property type="match status" value="1"/>
</dbReference>
<dbReference type="RefSeq" id="WP_013637964.1">
    <property type="nucleotide sequence ID" value="NC_015185.1"/>
</dbReference>
<dbReference type="eggNOG" id="ENOG5033T4H">
    <property type="taxonomic scope" value="Bacteria"/>
</dbReference>
<feature type="signal peptide" evidence="2">
    <location>
        <begin position="1"/>
        <end position="20"/>
    </location>
</feature>
<dbReference type="SUPFAM" id="SSF48695">
    <property type="entry name" value="Multiheme cytochromes"/>
    <property type="match status" value="1"/>
</dbReference>
<name>F0S263_DESTD</name>
<dbReference type="InterPro" id="IPR036280">
    <property type="entry name" value="Multihaem_cyt_sf"/>
</dbReference>
<dbReference type="Gene3D" id="1.10.1130.10">
    <property type="entry name" value="Flavocytochrome C3, Chain A"/>
    <property type="match status" value="1"/>
</dbReference>
<dbReference type="KEGG" id="dte:Dester_0350"/>
<evidence type="ECO:0000256" key="2">
    <source>
        <dbReference type="SAM" id="SignalP"/>
    </source>
</evidence>
<dbReference type="PANTHER" id="PTHR35038">
    <property type="entry name" value="DISSIMILATORY SULFITE REDUCTASE SIRA"/>
    <property type="match status" value="1"/>
</dbReference>
<dbReference type="AlphaFoldDB" id="F0S263"/>
<dbReference type="InterPro" id="IPR051829">
    <property type="entry name" value="Multiheme_Cytochr_ET"/>
</dbReference>
<dbReference type="EMBL" id="CP002543">
    <property type="protein sequence ID" value="ADY73006.1"/>
    <property type="molecule type" value="Genomic_DNA"/>
</dbReference>
<organism evidence="3 4">
    <name type="scientific">Desulfurobacterium thermolithotrophum (strain DSM 11699 / BSA)</name>
    <dbReference type="NCBI Taxonomy" id="868864"/>
    <lineage>
        <taxon>Bacteria</taxon>
        <taxon>Pseudomonadati</taxon>
        <taxon>Aquificota</taxon>
        <taxon>Aquificia</taxon>
        <taxon>Desulfurobacteriales</taxon>
        <taxon>Desulfurobacteriaceae</taxon>
        <taxon>Desulfurobacterium</taxon>
    </lineage>
</organism>
<evidence type="ECO:0000256" key="1">
    <source>
        <dbReference type="ARBA" id="ARBA00022729"/>
    </source>
</evidence>
<evidence type="ECO:0000313" key="3">
    <source>
        <dbReference type="EMBL" id="ADY73006.1"/>
    </source>
</evidence>
<dbReference type="InParanoid" id="F0S263"/>
<accession>F0S263</accession>
<sequence length="289" mass="32663">MKKAILLLGIVLSLNSNTFASECGGKGYTGKDSRYCLKCHSGCPIVHPVKGILVGETECIKVPLGFPLKNRRLTCTTCHDMNSNNKDFLRSSKPIKNKMDFCFECHNPACYKKFNPHEVIASNLPKKEKLKACIYCHGVGAKLEAYNSCVGCHTKTPHLGVLEHMLAPREEVEKLVKDKKKVIDIVSIKDLDPRLDEATLELRKSHVILVKGKIECITCHNPHPQIAISTKAMDEVWREIEKRDIEYKLKKLYGIIKEYKINFQGTKFMSQSLRGGQLCQNCHPINLLK</sequence>
<feature type="chain" id="PRO_5003255819" evidence="2">
    <location>
        <begin position="21"/>
        <end position="289"/>
    </location>
</feature>
<proteinExistence type="predicted"/>
<gene>
    <name evidence="3" type="ordered locus">Dester_0350</name>
</gene>
<reference evidence="3 4" key="1">
    <citation type="journal article" date="2011" name="Stand. Genomic Sci.">
        <title>Complete genome sequence of the thermophilic sulfur-reducer Desulfurobacterium thermolithotrophum type strain (BSA(T)) from a deep-sea hydrothermal vent.</title>
        <authorList>
            <person name="Goker M."/>
            <person name="Daligault H."/>
            <person name="Mwirichia R."/>
            <person name="Lapidus A."/>
            <person name="Lucas S."/>
            <person name="Deshpande S."/>
            <person name="Pagani I."/>
            <person name="Tapia R."/>
            <person name="Cheng J.F."/>
            <person name="Goodwin L."/>
            <person name="Pitluck S."/>
            <person name="Liolios K."/>
            <person name="Ivanova N."/>
            <person name="Mavromatis K."/>
            <person name="Mikhailova N."/>
            <person name="Pati A."/>
            <person name="Chen A."/>
            <person name="Palaniappan K."/>
            <person name="Han C."/>
            <person name="Land M."/>
            <person name="Hauser L."/>
            <person name="Pan C."/>
            <person name="Brambilla E.M."/>
            <person name="Rohde M."/>
            <person name="Spring S."/>
            <person name="Sikorski J."/>
            <person name="Wirth R."/>
            <person name="Detter J.C."/>
            <person name="Woyke T."/>
            <person name="Bristow J."/>
            <person name="Eisen J.A."/>
            <person name="Markowitz V."/>
            <person name="Hugenholtz P."/>
            <person name="Kyrpides N.C."/>
            <person name="Klenk H.P."/>
        </authorList>
    </citation>
    <scope>NUCLEOTIDE SEQUENCE [LARGE SCALE GENOMIC DNA]</scope>
    <source>
        <strain evidence="4">DSM 11699 / BSA</strain>
    </source>
</reference>
<protein>
    <submittedName>
        <fullName evidence="3">Uncharacterized protein</fullName>
    </submittedName>
</protein>
<reference evidence="4" key="2">
    <citation type="submission" date="2011-02" db="EMBL/GenBank/DDBJ databases">
        <title>The complete genome of Desulfurobacterium thermolithotrophum DSM 11699.</title>
        <authorList>
            <consortium name="US DOE Joint Genome Institute (JGI-PGF)"/>
            <person name="Lucas S."/>
            <person name="Copeland A."/>
            <person name="Lapidus A."/>
            <person name="Bruce D."/>
            <person name="Goodwin L."/>
            <person name="Pitluck S."/>
            <person name="Kyrpides N."/>
            <person name="Mavromatis K."/>
            <person name="Pagani I."/>
            <person name="Ivanova N."/>
            <person name="Mikhailova N."/>
            <person name="Daligault H."/>
            <person name="Detter J.C."/>
            <person name="Tapia R."/>
            <person name="Han C."/>
            <person name="Land M."/>
            <person name="Hauser L."/>
            <person name="Markowitz V."/>
            <person name="Cheng J.-F."/>
            <person name="Hugenholtz P."/>
            <person name="Woyke T."/>
            <person name="Wu D."/>
            <person name="Spring S."/>
            <person name="Brambilla E."/>
            <person name="Klenk H.-P."/>
            <person name="Eisen J.A."/>
        </authorList>
    </citation>
    <scope>NUCLEOTIDE SEQUENCE [LARGE SCALE GENOMIC DNA]</scope>
    <source>
        <strain evidence="4">DSM 11699 / BSA</strain>
    </source>
</reference>
<dbReference type="HOGENOM" id="CLU_962185_0_0_0"/>
<dbReference type="OrthoDB" id="9783112at2"/>